<dbReference type="EMBL" id="GGEC01009639">
    <property type="protein sequence ID" value="MBW90122.1"/>
    <property type="molecule type" value="Transcribed_RNA"/>
</dbReference>
<evidence type="ECO:0000256" key="1">
    <source>
        <dbReference type="SAM" id="SignalP"/>
    </source>
</evidence>
<evidence type="ECO:0008006" key="3">
    <source>
        <dbReference type="Google" id="ProtNLM"/>
    </source>
</evidence>
<organism evidence="2">
    <name type="scientific">Rhizophora mucronata</name>
    <name type="common">Asiatic mangrove</name>
    <dbReference type="NCBI Taxonomy" id="61149"/>
    <lineage>
        <taxon>Eukaryota</taxon>
        <taxon>Viridiplantae</taxon>
        <taxon>Streptophyta</taxon>
        <taxon>Embryophyta</taxon>
        <taxon>Tracheophyta</taxon>
        <taxon>Spermatophyta</taxon>
        <taxon>Magnoliopsida</taxon>
        <taxon>eudicotyledons</taxon>
        <taxon>Gunneridae</taxon>
        <taxon>Pentapetalae</taxon>
        <taxon>rosids</taxon>
        <taxon>fabids</taxon>
        <taxon>Malpighiales</taxon>
        <taxon>Rhizophoraceae</taxon>
        <taxon>Rhizophora</taxon>
    </lineage>
</organism>
<keyword evidence="1" id="KW-0732">Signal</keyword>
<name>A0A2P2J9G9_RHIMU</name>
<proteinExistence type="predicted"/>
<dbReference type="AlphaFoldDB" id="A0A2P2J9G9"/>
<evidence type="ECO:0000313" key="2">
    <source>
        <dbReference type="EMBL" id="MBW90122.1"/>
    </source>
</evidence>
<protein>
    <recommendedName>
        <fullName evidence="3">Secreted protein</fullName>
    </recommendedName>
</protein>
<feature type="signal peptide" evidence="1">
    <location>
        <begin position="1"/>
        <end position="18"/>
    </location>
</feature>
<feature type="chain" id="PRO_5015144389" description="Secreted protein" evidence="1">
    <location>
        <begin position="19"/>
        <end position="72"/>
    </location>
</feature>
<reference evidence="2" key="1">
    <citation type="submission" date="2018-02" db="EMBL/GenBank/DDBJ databases">
        <title>Rhizophora mucronata_Transcriptome.</title>
        <authorList>
            <person name="Meera S.P."/>
            <person name="Sreeshan A."/>
            <person name="Augustine A."/>
        </authorList>
    </citation>
    <scope>NUCLEOTIDE SEQUENCE</scope>
    <source>
        <tissue evidence="2">Leaf</tissue>
    </source>
</reference>
<sequence>MLQISRFSLLACISFATTLLHPTMVRKMCFQAAYWAMGVLDPTEKWAEYFGSQTAEKVENKKPKKRRRSNKL</sequence>
<accession>A0A2P2J9G9</accession>